<keyword evidence="2" id="KW-1185">Reference proteome</keyword>
<organism evidence="1 2">
    <name type="scientific">Vibrio phage ValKK3</name>
    <dbReference type="NCBI Taxonomy" id="1610855"/>
    <lineage>
        <taxon>Viruses</taxon>
        <taxon>Duplodnaviria</taxon>
        <taxon>Heunggongvirae</taxon>
        <taxon>Uroviricota</taxon>
        <taxon>Caudoviricetes</taxon>
        <taxon>Pantevenvirales</taxon>
        <taxon>Straboviridae</taxon>
        <taxon>Schizotequatrovirus</taxon>
        <taxon>Schizotequatrovirus valkk3</taxon>
    </lineage>
</organism>
<dbReference type="OrthoDB" id="25404at10239"/>
<evidence type="ECO:0000313" key="1">
    <source>
        <dbReference type="EMBL" id="AJT61018.1"/>
    </source>
</evidence>
<name>A0A0D4DBU7_9CAUD</name>
<protein>
    <submittedName>
        <fullName evidence="1">Uncharacterized protein</fullName>
    </submittedName>
</protein>
<proteinExistence type="predicted"/>
<sequence>MANVDKIEISSAEMRTDFARELGIDEIRYVKYERDIQLDISSWYVDHDNNVLSLTFKNEEPSIHGIVIPPRVELNLSKVKEIITEILK</sequence>
<evidence type="ECO:0000313" key="2">
    <source>
        <dbReference type="Proteomes" id="UP000202888"/>
    </source>
</evidence>
<dbReference type="RefSeq" id="YP_009201280.1">
    <property type="nucleotide sequence ID" value="NC_028829.1"/>
</dbReference>
<dbReference type="EMBL" id="KP671755">
    <property type="protein sequence ID" value="AJT61018.1"/>
    <property type="molecule type" value="Genomic_DNA"/>
</dbReference>
<reference evidence="1 2" key="1">
    <citation type="journal article" date="2016" name="Genom Data">
        <title>Complete genome sequence of a giant Vibrio phage ValKK3 infecting Vibrio alginolyticus.</title>
        <authorList>
            <person name="Lal T.M."/>
            <person name="Sano M."/>
            <person name="Hatai K."/>
            <person name="Ransangan J."/>
        </authorList>
    </citation>
    <scope>NUCLEOTIDE SEQUENCE [LARGE SCALE GENOMIC DNA]</scope>
</reference>
<dbReference type="GeneID" id="26628503"/>
<dbReference type="KEGG" id="vg:26628503"/>
<accession>A0A0D4DBU7</accession>
<dbReference type="Proteomes" id="UP000202888">
    <property type="component" value="Segment"/>
</dbReference>